<proteinExistence type="inferred from homology"/>
<evidence type="ECO:0000256" key="2">
    <source>
        <dbReference type="ARBA" id="ARBA00001946"/>
    </source>
</evidence>
<dbReference type="EnsemblProtists" id="EOD28185">
    <property type="protein sequence ID" value="EOD28185"/>
    <property type="gene ID" value="EMIHUDRAFT_78260"/>
</dbReference>
<name>A0A0D3JXF0_EMIH1</name>
<dbReference type="GeneID" id="17273733"/>
<reference evidence="19" key="1">
    <citation type="journal article" date="2013" name="Nature">
        <title>Pan genome of the phytoplankton Emiliania underpins its global distribution.</title>
        <authorList>
            <person name="Read B.A."/>
            <person name="Kegel J."/>
            <person name="Klute M.J."/>
            <person name="Kuo A."/>
            <person name="Lefebvre S.C."/>
            <person name="Maumus F."/>
            <person name="Mayer C."/>
            <person name="Miller J."/>
            <person name="Monier A."/>
            <person name="Salamov A."/>
            <person name="Young J."/>
            <person name="Aguilar M."/>
            <person name="Claverie J.M."/>
            <person name="Frickenhaus S."/>
            <person name="Gonzalez K."/>
            <person name="Herman E.K."/>
            <person name="Lin Y.C."/>
            <person name="Napier J."/>
            <person name="Ogata H."/>
            <person name="Sarno A.F."/>
            <person name="Shmutz J."/>
            <person name="Schroeder D."/>
            <person name="de Vargas C."/>
            <person name="Verret F."/>
            <person name="von Dassow P."/>
            <person name="Valentin K."/>
            <person name="Van de Peer Y."/>
            <person name="Wheeler G."/>
            <person name="Dacks J.B."/>
            <person name="Delwiche C.F."/>
            <person name="Dyhrman S.T."/>
            <person name="Glockner G."/>
            <person name="John U."/>
            <person name="Richards T."/>
            <person name="Worden A.Z."/>
            <person name="Zhang X."/>
            <person name="Grigoriev I.V."/>
            <person name="Allen A.E."/>
            <person name="Bidle K."/>
            <person name="Borodovsky M."/>
            <person name="Bowler C."/>
            <person name="Brownlee C."/>
            <person name="Cock J.M."/>
            <person name="Elias M."/>
            <person name="Gladyshev V.N."/>
            <person name="Groth M."/>
            <person name="Guda C."/>
            <person name="Hadaegh A."/>
            <person name="Iglesias-Rodriguez M.D."/>
            <person name="Jenkins J."/>
            <person name="Jones B.M."/>
            <person name="Lawson T."/>
            <person name="Leese F."/>
            <person name="Lindquist E."/>
            <person name="Lobanov A."/>
            <person name="Lomsadze A."/>
            <person name="Malik S.B."/>
            <person name="Marsh M.E."/>
            <person name="Mackinder L."/>
            <person name="Mock T."/>
            <person name="Mueller-Roeber B."/>
            <person name="Pagarete A."/>
            <person name="Parker M."/>
            <person name="Probert I."/>
            <person name="Quesneville H."/>
            <person name="Raines C."/>
            <person name="Rensing S.A."/>
            <person name="Riano-Pachon D.M."/>
            <person name="Richier S."/>
            <person name="Rokitta S."/>
            <person name="Shiraiwa Y."/>
            <person name="Soanes D.M."/>
            <person name="van der Giezen M."/>
            <person name="Wahlund T.M."/>
            <person name="Williams B."/>
            <person name="Wilson W."/>
            <person name="Wolfe G."/>
            <person name="Wurch L.L."/>
        </authorList>
    </citation>
    <scope>NUCLEOTIDE SEQUENCE</scope>
</reference>
<dbReference type="EC" id="2.4.99.18" evidence="6"/>
<evidence type="ECO:0000256" key="5">
    <source>
        <dbReference type="ARBA" id="ARBA00010810"/>
    </source>
</evidence>
<dbReference type="InterPro" id="IPR003674">
    <property type="entry name" value="Oligo_trans_STT3"/>
</dbReference>
<accession>A0A0D3JXF0</accession>
<keyword evidence="8" id="KW-0808">Transferase</keyword>
<evidence type="ECO:0000313" key="19">
    <source>
        <dbReference type="Proteomes" id="UP000013827"/>
    </source>
</evidence>
<evidence type="ECO:0000256" key="14">
    <source>
        <dbReference type="ARBA" id="ARBA00023211"/>
    </source>
</evidence>
<comment type="catalytic activity">
    <reaction evidence="15">
        <text>a di-trans,poly-cis-dolichyl diphosphooligosaccharide + L-asparaginyl-[protein] = N(4)-(oligosaccharide-(1-&gt;4)-N-acetyl-beta-D-glucosaminyl-(1-&gt;4)-N-acetyl-beta-D-glucosaminyl)-L-asparaginyl-[protein] + a di-trans,poly-cis-dolichyl diphosphate + H(+)</text>
        <dbReference type="Rhea" id="RHEA:22980"/>
        <dbReference type="Rhea" id="RHEA-COMP:12804"/>
        <dbReference type="Rhea" id="RHEA-COMP:12805"/>
        <dbReference type="Rhea" id="RHEA-COMP:19506"/>
        <dbReference type="Rhea" id="RHEA-COMP:19509"/>
        <dbReference type="ChEBI" id="CHEBI:15378"/>
        <dbReference type="ChEBI" id="CHEBI:50347"/>
        <dbReference type="ChEBI" id="CHEBI:57497"/>
        <dbReference type="ChEBI" id="CHEBI:57570"/>
        <dbReference type="ChEBI" id="CHEBI:132529"/>
        <dbReference type="EC" id="2.4.99.18"/>
    </reaction>
</comment>
<comment type="similarity">
    <text evidence="5">Belongs to the STT3 family.</text>
</comment>
<keyword evidence="13 16" id="KW-0472">Membrane</keyword>
<evidence type="ECO:0000256" key="11">
    <source>
        <dbReference type="ARBA" id="ARBA00022842"/>
    </source>
</evidence>
<keyword evidence="12 16" id="KW-1133">Transmembrane helix</keyword>
<dbReference type="STRING" id="2903.R1ENF0"/>
<evidence type="ECO:0000256" key="10">
    <source>
        <dbReference type="ARBA" id="ARBA00022723"/>
    </source>
</evidence>
<dbReference type="eggNOG" id="KOG2292">
    <property type="taxonomic scope" value="Eukaryota"/>
</dbReference>
<dbReference type="RefSeq" id="XP_005780614.1">
    <property type="nucleotide sequence ID" value="XM_005780557.1"/>
</dbReference>
<feature type="domain" description="Oligosaccharyl transferase STT3 N-terminal" evidence="17">
    <location>
        <begin position="15"/>
        <end position="123"/>
    </location>
</feature>
<evidence type="ECO:0000256" key="4">
    <source>
        <dbReference type="ARBA" id="ARBA00004922"/>
    </source>
</evidence>
<evidence type="ECO:0000256" key="12">
    <source>
        <dbReference type="ARBA" id="ARBA00022989"/>
    </source>
</evidence>
<organism evidence="18 19">
    <name type="scientific">Emiliania huxleyi (strain CCMP1516)</name>
    <dbReference type="NCBI Taxonomy" id="280463"/>
    <lineage>
        <taxon>Eukaryota</taxon>
        <taxon>Haptista</taxon>
        <taxon>Haptophyta</taxon>
        <taxon>Prymnesiophyceae</taxon>
        <taxon>Isochrysidales</taxon>
        <taxon>Noelaerhabdaceae</taxon>
        <taxon>Emiliania</taxon>
    </lineage>
</organism>
<dbReference type="GO" id="GO:0012505">
    <property type="term" value="C:endomembrane system"/>
    <property type="evidence" value="ECO:0007669"/>
    <property type="project" value="UniProtKB-SubCell"/>
</dbReference>
<sequence length="130" mass="14390">MSARGFLIPTLRALLIAFALFEAVNIRLYAVRTYGRVIHEFDPWFNFRAAEYMVAHGWGAFQAWYDHEVWYPLGRHVGSTTYPGLQLTAWGVHSALAAVGRPASLNDVCVFLPAGFGALAAGFTGLLAWE</sequence>
<evidence type="ECO:0000256" key="7">
    <source>
        <dbReference type="ARBA" id="ARBA00022676"/>
    </source>
</evidence>
<evidence type="ECO:0000256" key="6">
    <source>
        <dbReference type="ARBA" id="ARBA00012605"/>
    </source>
</evidence>
<keyword evidence="10" id="KW-0479">Metal-binding</keyword>
<comment type="subcellular location">
    <subcellularLocation>
        <location evidence="3">Endomembrane system</location>
        <topology evidence="3">Multi-pass membrane protein</topology>
    </subcellularLocation>
</comment>
<feature type="transmembrane region" description="Helical" evidence="16">
    <location>
        <begin position="6"/>
        <end position="26"/>
    </location>
</feature>
<evidence type="ECO:0000256" key="16">
    <source>
        <dbReference type="SAM" id="Phobius"/>
    </source>
</evidence>
<evidence type="ECO:0000256" key="15">
    <source>
        <dbReference type="ARBA" id="ARBA00048829"/>
    </source>
</evidence>
<reference evidence="18" key="2">
    <citation type="submission" date="2024-10" db="UniProtKB">
        <authorList>
            <consortium name="EnsemblProtists"/>
        </authorList>
    </citation>
    <scope>IDENTIFICATION</scope>
</reference>
<protein>
    <recommendedName>
        <fullName evidence="6">dolichyl-diphosphooligosaccharide--protein glycotransferase</fullName>
        <ecNumber evidence="6">2.4.99.18</ecNumber>
    </recommendedName>
</protein>
<dbReference type="PANTHER" id="PTHR13872">
    <property type="entry name" value="DOLICHYL-DIPHOSPHOOLIGOSACCHARIDE--PROTEIN GLYCOSYLTRANSFERASE SUBUNIT"/>
    <property type="match status" value="1"/>
</dbReference>
<dbReference type="GO" id="GO:0004579">
    <property type="term" value="F:dolichyl-diphosphooligosaccharide-protein glycotransferase activity"/>
    <property type="evidence" value="ECO:0007669"/>
    <property type="project" value="UniProtKB-EC"/>
</dbReference>
<dbReference type="GO" id="GO:0046872">
    <property type="term" value="F:metal ion binding"/>
    <property type="evidence" value="ECO:0007669"/>
    <property type="project" value="UniProtKB-KW"/>
</dbReference>
<dbReference type="Pfam" id="PF02516">
    <property type="entry name" value="STT3"/>
    <property type="match status" value="1"/>
</dbReference>
<keyword evidence="19" id="KW-1185">Reference proteome</keyword>
<evidence type="ECO:0000313" key="18">
    <source>
        <dbReference type="EnsemblProtists" id="EOD28185"/>
    </source>
</evidence>
<dbReference type="PaxDb" id="2903-EOD28185"/>
<evidence type="ECO:0000256" key="9">
    <source>
        <dbReference type="ARBA" id="ARBA00022692"/>
    </source>
</evidence>
<dbReference type="InterPro" id="IPR048307">
    <property type="entry name" value="STT3_N"/>
</dbReference>
<dbReference type="GO" id="GO:0016020">
    <property type="term" value="C:membrane"/>
    <property type="evidence" value="ECO:0007669"/>
    <property type="project" value="InterPro"/>
</dbReference>
<feature type="transmembrane region" description="Helical" evidence="16">
    <location>
        <begin position="108"/>
        <end position="129"/>
    </location>
</feature>
<keyword evidence="9 16" id="KW-0812">Transmembrane</keyword>
<evidence type="ECO:0000256" key="3">
    <source>
        <dbReference type="ARBA" id="ARBA00004127"/>
    </source>
</evidence>
<dbReference type="UniPathway" id="UPA00378"/>
<dbReference type="KEGG" id="ehx:EMIHUDRAFT_78260"/>
<evidence type="ECO:0000259" key="17">
    <source>
        <dbReference type="Pfam" id="PF02516"/>
    </source>
</evidence>
<comment type="cofactor">
    <cofactor evidence="2">
        <name>Mg(2+)</name>
        <dbReference type="ChEBI" id="CHEBI:18420"/>
    </cofactor>
</comment>
<comment type="pathway">
    <text evidence="4">Protein modification; protein glycosylation.</text>
</comment>
<dbReference type="PANTHER" id="PTHR13872:SF1">
    <property type="entry name" value="DOLICHYL-DIPHOSPHOOLIGOSACCHARIDE--PROTEIN GLYCOSYLTRANSFERASE SUBUNIT STT3B"/>
    <property type="match status" value="1"/>
</dbReference>
<dbReference type="HOGENOM" id="CLU_2009940_0_0_1"/>
<keyword evidence="14" id="KW-0464">Manganese</keyword>
<keyword evidence="11" id="KW-0460">Magnesium</keyword>
<evidence type="ECO:0000256" key="1">
    <source>
        <dbReference type="ARBA" id="ARBA00001936"/>
    </source>
</evidence>
<evidence type="ECO:0000256" key="13">
    <source>
        <dbReference type="ARBA" id="ARBA00023136"/>
    </source>
</evidence>
<evidence type="ECO:0000256" key="8">
    <source>
        <dbReference type="ARBA" id="ARBA00022679"/>
    </source>
</evidence>
<keyword evidence="7" id="KW-0328">Glycosyltransferase</keyword>
<comment type="cofactor">
    <cofactor evidence="1">
        <name>Mn(2+)</name>
        <dbReference type="ChEBI" id="CHEBI:29035"/>
    </cofactor>
</comment>
<dbReference type="Proteomes" id="UP000013827">
    <property type="component" value="Unassembled WGS sequence"/>
</dbReference>
<dbReference type="AlphaFoldDB" id="A0A0D3JXF0"/>